<name>A0ABD1U703_9LAMI</name>
<evidence type="ECO:0000256" key="4">
    <source>
        <dbReference type="ARBA" id="ARBA00022786"/>
    </source>
</evidence>
<comment type="function">
    <text evidence="5">E3 ubiquitin-protein ligase.</text>
</comment>
<keyword evidence="5" id="KW-0863">Zinc-finger</keyword>
<keyword evidence="7" id="KW-1185">Reference proteome</keyword>
<dbReference type="GO" id="GO:0005789">
    <property type="term" value="C:endoplasmic reticulum membrane"/>
    <property type="evidence" value="ECO:0007669"/>
    <property type="project" value="UniProtKB-SubCell"/>
</dbReference>
<keyword evidence="5" id="KW-0862">Zinc</keyword>
<comment type="domain">
    <text evidence="5">The RING-type zinc finger domain is responsible for E3 ligase activity.</text>
</comment>
<comment type="subcellular location">
    <subcellularLocation>
        <location evidence="5">Endoplasmic reticulum membrane</location>
        <topology evidence="5">Single-pass type IV membrane protein</topology>
    </subcellularLocation>
</comment>
<dbReference type="GO" id="GO:0006511">
    <property type="term" value="P:ubiquitin-dependent protein catabolic process"/>
    <property type="evidence" value="ECO:0007669"/>
    <property type="project" value="UniProtKB-UniRule"/>
</dbReference>
<dbReference type="GO" id="GO:0008270">
    <property type="term" value="F:zinc ion binding"/>
    <property type="evidence" value="ECO:0007669"/>
    <property type="project" value="UniProtKB-KW"/>
</dbReference>
<comment type="caution">
    <text evidence="6">The sequence shown here is derived from an EMBL/GenBank/DDBJ whole genome shotgun (WGS) entry which is preliminary data.</text>
</comment>
<evidence type="ECO:0000256" key="1">
    <source>
        <dbReference type="ARBA" id="ARBA00000900"/>
    </source>
</evidence>
<keyword evidence="5" id="KW-0479">Metal-binding</keyword>
<dbReference type="AlphaFoldDB" id="A0ABD1U703"/>
<organism evidence="6 7">
    <name type="scientific">Forsythia ovata</name>
    <dbReference type="NCBI Taxonomy" id="205694"/>
    <lineage>
        <taxon>Eukaryota</taxon>
        <taxon>Viridiplantae</taxon>
        <taxon>Streptophyta</taxon>
        <taxon>Embryophyta</taxon>
        <taxon>Tracheophyta</taxon>
        <taxon>Spermatophyta</taxon>
        <taxon>Magnoliopsida</taxon>
        <taxon>eudicotyledons</taxon>
        <taxon>Gunneridae</taxon>
        <taxon>Pentapetalae</taxon>
        <taxon>asterids</taxon>
        <taxon>lamiids</taxon>
        <taxon>Lamiales</taxon>
        <taxon>Oleaceae</taxon>
        <taxon>Forsythieae</taxon>
        <taxon>Forsythia</taxon>
    </lineage>
</organism>
<keyword evidence="5" id="KW-0256">Endoplasmic reticulum</keyword>
<dbReference type="InterPro" id="IPR045103">
    <property type="entry name" value="RNF5/RNF185-like"/>
</dbReference>
<comment type="catalytic activity">
    <reaction evidence="1 5">
        <text>S-ubiquitinyl-[E2 ubiquitin-conjugating enzyme]-L-cysteine + [acceptor protein]-L-lysine = [E2 ubiquitin-conjugating enzyme]-L-cysteine + N(6)-ubiquitinyl-[acceptor protein]-L-lysine.</text>
        <dbReference type="EC" id="2.3.2.27"/>
    </reaction>
</comment>
<evidence type="ECO:0000256" key="3">
    <source>
        <dbReference type="ARBA" id="ARBA00022679"/>
    </source>
</evidence>
<comment type="pathway">
    <text evidence="2 5">Protein modification; protein ubiquitination.</text>
</comment>
<sequence>MAGQRQRWCQLRNYVEISDFSSEPMVNVDGERGALSGTDGGGVIERSAEMGKGYKRGSCHLVAKALELDSDVKKVDKEGGRFYDCNICLEVAREPECPICKREVSDSTVIPIYGNGESERVAELKSGLKIPPRPKARRVESARQQQVTNGLSHVPDAEALREIRISIGAMGDQTEGASRNFRFESDIPKMQNGEAAGRRRLRVQRVSRVLSKSAASLSSLSSALSNAERLVEDLETVMNNRFSWIDSRGSSVDIGNNSLTSDSAVIHSDHQPSYSSADLNSALAISSSSQTGDFPSSFVHILAMKTSSEINLPAAPSSSTFRRRRVLSRVSNADNQDSRESRRRKLRIHQQLQTEKILPGSFVIAVLYNSKSQKCVWYCIPGTSCSSILLMLEIDMKP</sequence>
<dbReference type="EC" id="2.3.2.27" evidence="5"/>
<evidence type="ECO:0000313" key="7">
    <source>
        <dbReference type="Proteomes" id="UP001604277"/>
    </source>
</evidence>
<keyword evidence="3 5" id="KW-0808">Transferase</keyword>
<dbReference type="EMBL" id="JBFOLJ010000007">
    <property type="protein sequence ID" value="KAL2520782.1"/>
    <property type="molecule type" value="Genomic_DNA"/>
</dbReference>
<reference evidence="7" key="1">
    <citation type="submission" date="2024-07" db="EMBL/GenBank/DDBJ databases">
        <title>Two chromosome-level genome assemblies of Korean endemic species Abeliophyllum distichum and Forsythia ovata (Oleaceae).</title>
        <authorList>
            <person name="Jang H."/>
        </authorList>
    </citation>
    <scope>NUCLEOTIDE SEQUENCE [LARGE SCALE GENOMIC DNA]</scope>
</reference>
<accession>A0ABD1U703</accession>
<protein>
    <recommendedName>
        <fullName evidence="5">E3 ubiquitin-protein ligase RMA</fullName>
        <ecNumber evidence="5">2.3.2.27</ecNumber>
    </recommendedName>
    <alternativeName>
        <fullName evidence="5">Protein RING membrane-anchor</fullName>
    </alternativeName>
    <alternativeName>
        <fullName evidence="5">RING-type E3 ubiquitin transferase RMA</fullName>
    </alternativeName>
</protein>
<dbReference type="PANTHER" id="PTHR12313">
    <property type="entry name" value="E3 UBIQUITIN-PROTEIN LIGASE RNF5-RELATED"/>
    <property type="match status" value="1"/>
</dbReference>
<evidence type="ECO:0000313" key="6">
    <source>
        <dbReference type="EMBL" id="KAL2520782.1"/>
    </source>
</evidence>
<dbReference type="GO" id="GO:0061630">
    <property type="term" value="F:ubiquitin protein ligase activity"/>
    <property type="evidence" value="ECO:0007669"/>
    <property type="project" value="UniProtKB-UniRule"/>
</dbReference>
<evidence type="ECO:0000256" key="5">
    <source>
        <dbReference type="RuleBase" id="RU369090"/>
    </source>
</evidence>
<keyword evidence="4 5" id="KW-0833">Ubl conjugation pathway</keyword>
<gene>
    <name evidence="6" type="ORF">Fot_24705</name>
</gene>
<evidence type="ECO:0000256" key="2">
    <source>
        <dbReference type="ARBA" id="ARBA00004906"/>
    </source>
</evidence>
<dbReference type="Proteomes" id="UP001604277">
    <property type="component" value="Unassembled WGS sequence"/>
</dbReference>
<proteinExistence type="predicted"/>